<dbReference type="Gene3D" id="1.10.10.60">
    <property type="entry name" value="Homeodomain-like"/>
    <property type="match status" value="1"/>
</dbReference>
<evidence type="ECO:0000256" key="2">
    <source>
        <dbReference type="ARBA" id="ARBA00022840"/>
    </source>
</evidence>
<dbReference type="Pfam" id="PF25601">
    <property type="entry name" value="AAA_lid_14"/>
    <property type="match status" value="1"/>
</dbReference>
<dbReference type="PANTHER" id="PTHR32071">
    <property type="entry name" value="TRANSCRIPTIONAL REGULATORY PROTEIN"/>
    <property type="match status" value="1"/>
</dbReference>
<organism evidence="7 8">
    <name type="scientific">Klebsiella pneumoniae</name>
    <dbReference type="NCBI Taxonomy" id="573"/>
    <lineage>
        <taxon>Bacteria</taxon>
        <taxon>Pseudomonadati</taxon>
        <taxon>Pseudomonadota</taxon>
        <taxon>Gammaproteobacteria</taxon>
        <taxon>Enterobacterales</taxon>
        <taxon>Enterobacteriaceae</taxon>
        <taxon>Klebsiella/Raoultella group</taxon>
        <taxon>Klebsiella</taxon>
        <taxon>Klebsiella pneumoniae complex</taxon>
    </lineage>
</organism>
<dbReference type="AlphaFoldDB" id="A0A3S4GEC6"/>
<evidence type="ECO:0000256" key="1">
    <source>
        <dbReference type="ARBA" id="ARBA00022741"/>
    </source>
</evidence>
<keyword evidence="5" id="KW-0804">Transcription</keyword>
<dbReference type="PROSITE" id="PS50045">
    <property type="entry name" value="SIGMA54_INTERACT_4"/>
    <property type="match status" value="1"/>
</dbReference>
<dbReference type="Pfam" id="PF00158">
    <property type="entry name" value="Sigma54_activat"/>
    <property type="match status" value="1"/>
</dbReference>
<evidence type="ECO:0000313" key="7">
    <source>
        <dbReference type="EMBL" id="VEB01653.1"/>
    </source>
</evidence>
<sequence>MLQYGDIQRVGDDRSLRVDVRVLAATNRDLRQEVVEGRFRADLYHRLSVFPLSVPPLRERESDVVLLAGYFCEQCRLRMGLARVILAEAARNRLQKWSWPGNVRELEHAIHRAVVLARATQAGDEVVLEPQHFQFAVAAPMLPTETAAAAPATGNINLREATDSFQREAISRALEANQGNWAATARALELDVANLHRLAKRLGLKGSPPGKSSAG</sequence>
<dbReference type="InterPro" id="IPR002078">
    <property type="entry name" value="Sigma_54_int"/>
</dbReference>
<gene>
    <name evidence="7" type="primary">norR_1</name>
    <name evidence="7" type="ORF">NCTC13635_02248</name>
</gene>
<proteinExistence type="predicted"/>
<keyword evidence="2" id="KW-0067">ATP-binding</keyword>
<evidence type="ECO:0000259" key="6">
    <source>
        <dbReference type="PROSITE" id="PS50045"/>
    </source>
</evidence>
<keyword evidence="3" id="KW-0805">Transcription regulation</keyword>
<name>A0A3S4GEC6_KLEPN</name>
<dbReference type="Gene3D" id="1.10.8.60">
    <property type="match status" value="1"/>
</dbReference>
<dbReference type="InterPro" id="IPR025944">
    <property type="entry name" value="Sigma_54_int_dom_CS"/>
</dbReference>
<reference evidence="7 8" key="1">
    <citation type="submission" date="2018-12" db="EMBL/GenBank/DDBJ databases">
        <authorList>
            <consortium name="Pathogen Informatics"/>
        </authorList>
    </citation>
    <scope>NUCLEOTIDE SEQUENCE [LARGE SCALE GENOMIC DNA]</scope>
    <source>
        <strain evidence="7 8">NCTC13635</strain>
    </source>
</reference>
<keyword evidence="4" id="KW-0238">DNA-binding</keyword>
<dbReference type="Gene3D" id="3.40.50.300">
    <property type="entry name" value="P-loop containing nucleotide triphosphate hydrolases"/>
    <property type="match status" value="1"/>
</dbReference>
<accession>A0A3S4GEC6</accession>
<evidence type="ECO:0000256" key="3">
    <source>
        <dbReference type="ARBA" id="ARBA00023015"/>
    </source>
</evidence>
<dbReference type="EMBL" id="LR134162">
    <property type="protein sequence ID" value="VEB01653.1"/>
    <property type="molecule type" value="Genomic_DNA"/>
</dbReference>
<dbReference type="FunFam" id="1.10.8.60:FF:000045">
    <property type="entry name" value="Anaerobic nitric oxide reductase transcription regulator NorR"/>
    <property type="match status" value="1"/>
</dbReference>
<feature type="domain" description="Sigma-54 factor interaction" evidence="6">
    <location>
        <begin position="1"/>
        <end position="115"/>
    </location>
</feature>
<dbReference type="Proteomes" id="UP000282433">
    <property type="component" value="Chromosome"/>
</dbReference>
<protein>
    <submittedName>
        <fullName evidence="7">Anaerobic nitric oxide reductase transcription regulator NorR</fullName>
    </submittedName>
</protein>
<evidence type="ECO:0000256" key="4">
    <source>
        <dbReference type="ARBA" id="ARBA00023125"/>
    </source>
</evidence>
<dbReference type="SUPFAM" id="SSF52540">
    <property type="entry name" value="P-loop containing nucleoside triphosphate hydrolases"/>
    <property type="match status" value="1"/>
</dbReference>
<dbReference type="InterPro" id="IPR009057">
    <property type="entry name" value="Homeodomain-like_sf"/>
</dbReference>
<dbReference type="GO" id="GO:0005524">
    <property type="term" value="F:ATP binding"/>
    <property type="evidence" value="ECO:0007669"/>
    <property type="project" value="UniProtKB-KW"/>
</dbReference>
<evidence type="ECO:0000313" key="8">
    <source>
        <dbReference type="Proteomes" id="UP000282433"/>
    </source>
</evidence>
<dbReference type="PANTHER" id="PTHR32071:SF35">
    <property type="entry name" value="ANAEROBIC NITRIC OXIDE REDUCTASE TRANSCRIPTION REGULATOR NORR"/>
    <property type="match status" value="1"/>
</dbReference>
<dbReference type="GO" id="GO:0003677">
    <property type="term" value="F:DNA binding"/>
    <property type="evidence" value="ECO:0007669"/>
    <property type="project" value="UniProtKB-KW"/>
</dbReference>
<dbReference type="InterPro" id="IPR027417">
    <property type="entry name" value="P-loop_NTPase"/>
</dbReference>
<keyword evidence="1" id="KW-0547">Nucleotide-binding</keyword>
<dbReference type="GO" id="GO:0006355">
    <property type="term" value="P:regulation of DNA-templated transcription"/>
    <property type="evidence" value="ECO:0007669"/>
    <property type="project" value="InterPro"/>
</dbReference>
<dbReference type="PROSITE" id="PS00688">
    <property type="entry name" value="SIGMA54_INTERACT_3"/>
    <property type="match status" value="1"/>
</dbReference>
<dbReference type="SUPFAM" id="SSF46689">
    <property type="entry name" value="Homeodomain-like"/>
    <property type="match status" value="1"/>
</dbReference>
<dbReference type="InterPro" id="IPR058031">
    <property type="entry name" value="AAA_lid_NorR"/>
</dbReference>
<evidence type="ECO:0000256" key="5">
    <source>
        <dbReference type="ARBA" id="ARBA00023163"/>
    </source>
</evidence>